<organism evidence="2">
    <name type="scientific">Magallana gigas</name>
    <name type="common">Pacific oyster</name>
    <name type="synonym">Crassostrea gigas</name>
    <dbReference type="NCBI Taxonomy" id="29159"/>
    <lineage>
        <taxon>Eukaryota</taxon>
        <taxon>Metazoa</taxon>
        <taxon>Spiralia</taxon>
        <taxon>Lophotrochozoa</taxon>
        <taxon>Mollusca</taxon>
        <taxon>Bivalvia</taxon>
        <taxon>Autobranchia</taxon>
        <taxon>Pteriomorphia</taxon>
        <taxon>Ostreida</taxon>
        <taxon>Ostreoidea</taxon>
        <taxon>Ostreidae</taxon>
        <taxon>Magallana</taxon>
    </lineage>
</organism>
<sequence>MSRMPGKKSYKCFLCPRITKRTDRFAISKVHRLVVNRISGRTPSDGDFLCNKCRHVCKSYVKGSEKAKKKVQACTSSTCTPQPSVTPVSPPSVQLPFPSSARGHSSCCICKRPGPKLIVVPVDIRHQIFISKEIIIPAGARYMKPLSNGNATEDESLGCKMLFLSKQVNALQQHVEEHHLDRRSVCWEPVDDLKGFPYLDEEQLRNLTCGIYQLRLSPSYAQEHLEGNCQIHVHKEEPGLVRVRLQSRHVSSRSYQLWIRYDEASVTAWYCKCRAGARVVGMCSHIAAILWFLGNARHRISSGFGVRNWGDFVDDANNIPTPVDESESSEGEVSGTEE</sequence>
<evidence type="ECO:0000256" key="1">
    <source>
        <dbReference type="SAM" id="MobiDB-lite"/>
    </source>
</evidence>
<accession>K1Q1B1</accession>
<dbReference type="InterPro" id="IPR007527">
    <property type="entry name" value="Znf_SWIM"/>
</dbReference>
<reference evidence="2" key="1">
    <citation type="journal article" date="2012" name="Nature">
        <title>The oyster genome reveals stress adaptation and complexity of shell formation.</title>
        <authorList>
            <person name="Zhang G."/>
            <person name="Fang X."/>
            <person name="Guo X."/>
            <person name="Li L."/>
            <person name="Luo R."/>
            <person name="Xu F."/>
            <person name="Yang P."/>
            <person name="Zhang L."/>
            <person name="Wang X."/>
            <person name="Qi H."/>
            <person name="Xiong Z."/>
            <person name="Que H."/>
            <person name="Xie Y."/>
            <person name="Holland P.W."/>
            <person name="Paps J."/>
            <person name="Zhu Y."/>
            <person name="Wu F."/>
            <person name="Chen Y."/>
            <person name="Wang J."/>
            <person name="Peng C."/>
            <person name="Meng J."/>
            <person name="Yang L."/>
            <person name="Liu J."/>
            <person name="Wen B."/>
            <person name="Zhang N."/>
            <person name="Huang Z."/>
            <person name="Zhu Q."/>
            <person name="Feng Y."/>
            <person name="Mount A."/>
            <person name="Hedgecock D."/>
            <person name="Xu Z."/>
            <person name="Liu Y."/>
            <person name="Domazet-Loso T."/>
            <person name="Du Y."/>
            <person name="Sun X."/>
            <person name="Zhang S."/>
            <person name="Liu B."/>
            <person name="Cheng P."/>
            <person name="Jiang X."/>
            <person name="Li J."/>
            <person name="Fan D."/>
            <person name="Wang W."/>
            <person name="Fu W."/>
            <person name="Wang T."/>
            <person name="Wang B."/>
            <person name="Zhang J."/>
            <person name="Peng Z."/>
            <person name="Li Y."/>
            <person name="Li N."/>
            <person name="Wang J."/>
            <person name="Chen M."/>
            <person name="He Y."/>
            <person name="Tan F."/>
            <person name="Song X."/>
            <person name="Zheng Q."/>
            <person name="Huang R."/>
            <person name="Yang H."/>
            <person name="Du X."/>
            <person name="Chen L."/>
            <person name="Yang M."/>
            <person name="Gaffney P.M."/>
            <person name="Wang S."/>
            <person name="Luo L."/>
            <person name="She Z."/>
            <person name="Ming Y."/>
            <person name="Huang W."/>
            <person name="Zhang S."/>
            <person name="Huang B."/>
            <person name="Zhang Y."/>
            <person name="Qu T."/>
            <person name="Ni P."/>
            <person name="Miao G."/>
            <person name="Wang J."/>
            <person name="Wang Q."/>
            <person name="Steinberg C.E."/>
            <person name="Wang H."/>
            <person name="Li N."/>
            <person name="Qian L."/>
            <person name="Zhang G."/>
            <person name="Li Y."/>
            <person name="Yang H."/>
            <person name="Liu X."/>
            <person name="Wang J."/>
            <person name="Yin Y."/>
            <person name="Wang J."/>
        </authorList>
    </citation>
    <scope>NUCLEOTIDE SEQUENCE [LARGE SCALE GENOMIC DNA]</scope>
    <source>
        <strain evidence="2">05x7-T-G4-1.051#20</strain>
    </source>
</reference>
<gene>
    <name evidence="2" type="ORF">CGI_10023032</name>
</gene>
<dbReference type="GO" id="GO:0008270">
    <property type="term" value="F:zinc ion binding"/>
    <property type="evidence" value="ECO:0007669"/>
    <property type="project" value="InterPro"/>
</dbReference>
<protein>
    <submittedName>
        <fullName evidence="2">Uncharacterized protein</fullName>
    </submittedName>
</protein>
<proteinExistence type="predicted"/>
<dbReference type="EMBL" id="JH816348">
    <property type="protein sequence ID" value="EKC30252.1"/>
    <property type="molecule type" value="Genomic_DNA"/>
</dbReference>
<name>K1Q1B1_MAGGI</name>
<feature type="compositionally biased region" description="Acidic residues" evidence="1">
    <location>
        <begin position="324"/>
        <end position="338"/>
    </location>
</feature>
<dbReference type="InParanoid" id="K1Q1B1"/>
<dbReference type="AlphaFoldDB" id="K1Q1B1"/>
<feature type="region of interest" description="Disordered" evidence="1">
    <location>
        <begin position="319"/>
        <end position="338"/>
    </location>
</feature>
<dbReference type="PROSITE" id="PS50966">
    <property type="entry name" value="ZF_SWIM"/>
    <property type="match status" value="1"/>
</dbReference>
<dbReference type="HOGENOM" id="CLU_057002_0_0_1"/>
<evidence type="ECO:0000313" key="2">
    <source>
        <dbReference type="EMBL" id="EKC30252.1"/>
    </source>
</evidence>